<dbReference type="OrthoDB" id="8123782at2759"/>
<reference evidence="1" key="2">
    <citation type="submission" date="2020-05" db="UniProtKB">
        <authorList>
            <consortium name="EnsemblMetazoa"/>
        </authorList>
    </citation>
    <scope>IDENTIFICATION</scope>
    <source>
        <strain evidence="1">LVP_AGWG</strain>
    </source>
</reference>
<dbReference type="InParanoid" id="A0A6I8U2X4"/>
<dbReference type="EnsemblMetazoa" id="AAEL024835-RA">
    <property type="protein sequence ID" value="AAEL024835-PA"/>
    <property type="gene ID" value="AAEL024835"/>
</dbReference>
<evidence type="ECO:0000313" key="2">
    <source>
        <dbReference type="Proteomes" id="UP000008820"/>
    </source>
</evidence>
<name>A0A6I8U2X4_AEDAE</name>
<proteinExistence type="predicted"/>
<reference evidence="1 2" key="1">
    <citation type="submission" date="2017-06" db="EMBL/GenBank/DDBJ databases">
        <title>Aedes aegypti genome working group (AGWG) sequencing and assembly.</title>
        <authorList>
            <consortium name="Aedes aegypti Genome Working Group (AGWG)"/>
            <person name="Matthews B.J."/>
        </authorList>
    </citation>
    <scope>NUCLEOTIDE SEQUENCE [LARGE SCALE GENOMIC DNA]</scope>
    <source>
        <strain evidence="1 2">LVP_AGWG</strain>
    </source>
</reference>
<organism evidence="1 2">
    <name type="scientific">Aedes aegypti</name>
    <name type="common">Yellowfever mosquito</name>
    <name type="synonym">Culex aegypti</name>
    <dbReference type="NCBI Taxonomy" id="7159"/>
    <lineage>
        <taxon>Eukaryota</taxon>
        <taxon>Metazoa</taxon>
        <taxon>Ecdysozoa</taxon>
        <taxon>Arthropoda</taxon>
        <taxon>Hexapoda</taxon>
        <taxon>Insecta</taxon>
        <taxon>Pterygota</taxon>
        <taxon>Neoptera</taxon>
        <taxon>Endopterygota</taxon>
        <taxon>Diptera</taxon>
        <taxon>Nematocera</taxon>
        <taxon>Culicoidea</taxon>
        <taxon>Culicidae</taxon>
        <taxon>Culicinae</taxon>
        <taxon>Aedini</taxon>
        <taxon>Aedes</taxon>
        <taxon>Stegomyia</taxon>
    </lineage>
</organism>
<keyword evidence="2" id="KW-1185">Reference proteome</keyword>
<protein>
    <submittedName>
        <fullName evidence="1">Uncharacterized protein</fullName>
    </submittedName>
</protein>
<sequence length="103" mass="11304">MSLKQVFLIVIAVASLNAAPIADSSSATIIHQEYITTNDGYRFEYETSDGQTRREEGKLITDADGTQYMKVASSATLAPMEKPNTAAMELIRMAIILRPLSHL</sequence>
<accession>A0A6I8U2X4</accession>
<gene>
    <name evidence="1" type="primary">110675468</name>
</gene>
<evidence type="ECO:0000313" key="1">
    <source>
        <dbReference type="EnsemblMetazoa" id="AAEL024835-PA"/>
    </source>
</evidence>
<dbReference type="AlphaFoldDB" id="A0A6I8U2X4"/>
<dbReference type="Proteomes" id="UP000008820">
    <property type="component" value="Chromosome 2"/>
</dbReference>